<gene>
    <name evidence="1" type="ORF">LX32DRAFT_89596</name>
</gene>
<organism evidence="1 2">
    <name type="scientific">Colletotrichum zoysiae</name>
    <dbReference type="NCBI Taxonomy" id="1216348"/>
    <lineage>
        <taxon>Eukaryota</taxon>
        <taxon>Fungi</taxon>
        <taxon>Dikarya</taxon>
        <taxon>Ascomycota</taxon>
        <taxon>Pezizomycotina</taxon>
        <taxon>Sordariomycetes</taxon>
        <taxon>Hypocreomycetidae</taxon>
        <taxon>Glomerellales</taxon>
        <taxon>Glomerellaceae</taxon>
        <taxon>Colletotrichum</taxon>
        <taxon>Colletotrichum graminicola species complex</taxon>
    </lineage>
</organism>
<comment type="caution">
    <text evidence="1">The sequence shown here is derived from an EMBL/GenBank/DDBJ whole genome shotgun (WGS) entry which is preliminary data.</text>
</comment>
<dbReference type="Proteomes" id="UP001232148">
    <property type="component" value="Unassembled WGS sequence"/>
</dbReference>
<evidence type="ECO:0000313" key="1">
    <source>
        <dbReference type="EMBL" id="KAK2033445.1"/>
    </source>
</evidence>
<proteinExistence type="predicted"/>
<accession>A0AAD9HQN9</accession>
<keyword evidence="2" id="KW-1185">Reference proteome</keyword>
<reference evidence="1" key="1">
    <citation type="submission" date="2021-06" db="EMBL/GenBank/DDBJ databases">
        <title>Comparative genomics, transcriptomics and evolutionary studies reveal genomic signatures of adaptation to plant cell wall in hemibiotrophic fungi.</title>
        <authorList>
            <consortium name="DOE Joint Genome Institute"/>
            <person name="Baroncelli R."/>
            <person name="Diaz J.F."/>
            <person name="Benocci T."/>
            <person name="Peng M."/>
            <person name="Battaglia E."/>
            <person name="Haridas S."/>
            <person name="Andreopoulos W."/>
            <person name="Labutti K."/>
            <person name="Pangilinan J."/>
            <person name="Floch G.L."/>
            <person name="Makela M.R."/>
            <person name="Henrissat B."/>
            <person name="Grigoriev I.V."/>
            <person name="Crouch J.A."/>
            <person name="De Vries R.P."/>
            <person name="Sukno S.A."/>
            <person name="Thon M.R."/>
        </authorList>
    </citation>
    <scope>NUCLEOTIDE SEQUENCE</scope>
    <source>
        <strain evidence="1">MAFF235873</strain>
    </source>
</reference>
<sequence>MFSVLVRLTLPHFSAETLRLEYNKNVMLQCTAAANLPRGQSTYTALPRQCLLTATLLDALIGDQAGSIAPYYRTEESLIPRILAKHWLPQKSTVQRDV</sequence>
<dbReference type="EMBL" id="MU842822">
    <property type="protein sequence ID" value="KAK2033445.1"/>
    <property type="molecule type" value="Genomic_DNA"/>
</dbReference>
<protein>
    <submittedName>
        <fullName evidence="1">Uncharacterized protein</fullName>
    </submittedName>
</protein>
<dbReference type="AlphaFoldDB" id="A0AAD9HQN9"/>
<evidence type="ECO:0000313" key="2">
    <source>
        <dbReference type="Proteomes" id="UP001232148"/>
    </source>
</evidence>
<name>A0AAD9HQN9_9PEZI</name>